<evidence type="ECO:0000313" key="1">
    <source>
        <dbReference type="EMBL" id="EKJ91816.1"/>
    </source>
</evidence>
<organism evidence="1 2">
    <name type="scientific">Bacteroides finegoldii CL09T03C10</name>
    <dbReference type="NCBI Taxonomy" id="997888"/>
    <lineage>
        <taxon>Bacteria</taxon>
        <taxon>Pseudomonadati</taxon>
        <taxon>Bacteroidota</taxon>
        <taxon>Bacteroidia</taxon>
        <taxon>Bacteroidales</taxon>
        <taxon>Bacteroidaceae</taxon>
        <taxon>Bacteroides</taxon>
    </lineage>
</organism>
<dbReference type="Gene3D" id="3.90.320.10">
    <property type="match status" value="1"/>
</dbReference>
<evidence type="ECO:0000313" key="2">
    <source>
        <dbReference type="Proteomes" id="UP000007995"/>
    </source>
</evidence>
<dbReference type="OrthoDB" id="1067146at2"/>
<dbReference type="InterPro" id="IPR011604">
    <property type="entry name" value="PDDEXK-like_dom_sf"/>
</dbReference>
<dbReference type="Proteomes" id="UP000007995">
    <property type="component" value="Unassembled WGS sequence"/>
</dbReference>
<dbReference type="RefSeq" id="WP_007759524.1">
    <property type="nucleotide sequence ID" value="NZ_AKBZ01000001.1"/>
</dbReference>
<name>K5CPW3_9BACE</name>
<sequence length="299" mass="34899">MLHKSEVIFDSEHHSYTLDGVQLEGITGMISRQLFPNKYDNIPEDVVRKAAERGSLIHSQCQIFDDMGVDMGAEEVTGYKCLIDRHGLQYETSEYLVSDNKHYASCIDKVYREDKNTYHLGDIKTTYKLDKEYVRWQLSVYAYLFELQNPNVKVGRLFAIYLRGDKAELVDVERIPKEVIIHLMDCDVKGIQFDNPYNKIENDNSMPVVYREMEKSIIDIDKQCRYWADKKKELTDGVMKEMVKAGAYSWKGDSISFTRKKDSIRKNFDKKAFEQDYPELYKEYLKDTPVVGSVILKVL</sequence>
<reference evidence="1 2" key="1">
    <citation type="submission" date="2012-02" db="EMBL/GenBank/DDBJ databases">
        <title>The Genome Sequence of Bacteroides finegoldii CL09T03C10.</title>
        <authorList>
            <consortium name="The Broad Institute Genome Sequencing Platform"/>
            <person name="Earl A."/>
            <person name="Ward D."/>
            <person name="Feldgarden M."/>
            <person name="Gevers D."/>
            <person name="Zitomersky N.L."/>
            <person name="Coyne M.J."/>
            <person name="Comstock L.E."/>
            <person name="Young S.K."/>
            <person name="Zeng Q."/>
            <person name="Gargeya S."/>
            <person name="Fitzgerald M."/>
            <person name="Haas B."/>
            <person name="Abouelleil A."/>
            <person name="Alvarado L."/>
            <person name="Arachchi H.M."/>
            <person name="Berlin A."/>
            <person name="Chapman S.B."/>
            <person name="Gearin G."/>
            <person name="Goldberg J."/>
            <person name="Griggs A."/>
            <person name="Gujja S."/>
            <person name="Hansen M."/>
            <person name="Heiman D."/>
            <person name="Howarth C."/>
            <person name="Larimer J."/>
            <person name="Lui A."/>
            <person name="MacDonald P.J.P."/>
            <person name="McCowen C."/>
            <person name="Montmayeur A."/>
            <person name="Murphy C."/>
            <person name="Neiman D."/>
            <person name="Pearson M."/>
            <person name="Priest M."/>
            <person name="Roberts A."/>
            <person name="Saif S."/>
            <person name="Shea T."/>
            <person name="Sisk P."/>
            <person name="Stolte C."/>
            <person name="Sykes S."/>
            <person name="Wortman J."/>
            <person name="Nusbaum C."/>
            <person name="Birren B."/>
        </authorList>
    </citation>
    <scope>NUCLEOTIDE SEQUENCE [LARGE SCALE GENOMIC DNA]</scope>
    <source>
        <strain evidence="1 2">CL09T03C10</strain>
    </source>
</reference>
<proteinExistence type="predicted"/>
<dbReference type="HOGENOM" id="CLU_914171_0_0_10"/>
<accession>K5CPW3</accession>
<dbReference type="AlphaFoldDB" id="K5CPW3"/>
<comment type="caution">
    <text evidence="1">The sequence shown here is derived from an EMBL/GenBank/DDBJ whole genome shotgun (WGS) entry which is preliminary data.</text>
</comment>
<dbReference type="EMBL" id="AGXW01000002">
    <property type="protein sequence ID" value="EKJ91816.1"/>
    <property type="molecule type" value="Genomic_DNA"/>
</dbReference>
<protein>
    <submittedName>
        <fullName evidence="1">Uncharacterized protein</fullName>
    </submittedName>
</protein>
<gene>
    <name evidence="1" type="ORF">HMPREF1057_00651</name>
</gene>